<proteinExistence type="predicted"/>
<dbReference type="STRING" id="1324314.BVG16_22990"/>
<dbReference type="Gene3D" id="3.20.20.370">
    <property type="entry name" value="Glycoside hydrolase/deacetylase"/>
    <property type="match status" value="1"/>
</dbReference>
<dbReference type="EMBL" id="MSZX01000010">
    <property type="protein sequence ID" value="OPA74799.1"/>
    <property type="molecule type" value="Genomic_DNA"/>
</dbReference>
<dbReference type="InterPro" id="IPR050248">
    <property type="entry name" value="Polysacc_deacetylase_ArnD"/>
</dbReference>
<evidence type="ECO:0000259" key="1">
    <source>
        <dbReference type="PROSITE" id="PS51677"/>
    </source>
</evidence>
<dbReference type="PANTHER" id="PTHR10587:SF125">
    <property type="entry name" value="POLYSACCHARIDE DEACETYLASE YHEN-RELATED"/>
    <property type="match status" value="1"/>
</dbReference>
<reference evidence="2 3" key="1">
    <citation type="submission" date="2017-01" db="EMBL/GenBank/DDBJ databases">
        <title>Genome analysis of Paenibacillus selenitrireducens ES3-24.</title>
        <authorList>
            <person name="Xu D."/>
            <person name="Yao R."/>
            <person name="Zheng S."/>
        </authorList>
    </citation>
    <scope>NUCLEOTIDE SEQUENCE [LARGE SCALE GENOMIC DNA]</scope>
    <source>
        <strain evidence="2 3">ES3-24</strain>
    </source>
</reference>
<accession>A0A1T2X4K3</accession>
<dbReference type="GO" id="GO:0005975">
    <property type="term" value="P:carbohydrate metabolic process"/>
    <property type="evidence" value="ECO:0007669"/>
    <property type="project" value="InterPro"/>
</dbReference>
<dbReference type="GO" id="GO:0016810">
    <property type="term" value="F:hydrolase activity, acting on carbon-nitrogen (but not peptide) bonds"/>
    <property type="evidence" value="ECO:0007669"/>
    <property type="project" value="InterPro"/>
</dbReference>
<sequence length="198" mass="22946">MAYLTFDDGASPYTNQILDDLDEYDAKATFFMLEPNMRKHPDAVKRIVKDGHMPAMHGVTHQVKKYYASQTSVVNEMVAGQQRIKTLTGADTSLIRTPYGSAPYMKKEYMRAVKNAGFTLWDWNVDSLDWKYRDARFVNTVKQEVTALEKKNVSPVILMHDRKETMKYLPEVLKFLKDRGYQFKTLDDTLKPIQFSKS</sequence>
<name>A0A1T2X4K3_9BACL</name>
<dbReference type="InterPro" id="IPR011330">
    <property type="entry name" value="Glyco_hydro/deAcase_b/a-brl"/>
</dbReference>
<dbReference type="SUPFAM" id="SSF88713">
    <property type="entry name" value="Glycoside hydrolase/deacetylase"/>
    <property type="match status" value="1"/>
</dbReference>
<dbReference type="CDD" id="cd10944">
    <property type="entry name" value="CE4_SmPgdA_like"/>
    <property type="match status" value="1"/>
</dbReference>
<dbReference type="Proteomes" id="UP000190188">
    <property type="component" value="Unassembled WGS sequence"/>
</dbReference>
<keyword evidence="3" id="KW-1185">Reference proteome</keyword>
<dbReference type="AlphaFoldDB" id="A0A1T2X4K3"/>
<feature type="domain" description="NodB homology" evidence="1">
    <location>
        <begin position="1"/>
        <end position="184"/>
    </location>
</feature>
<dbReference type="PANTHER" id="PTHR10587">
    <property type="entry name" value="GLYCOSYL TRANSFERASE-RELATED"/>
    <property type="match status" value="1"/>
</dbReference>
<dbReference type="InterPro" id="IPR002509">
    <property type="entry name" value="NODB_dom"/>
</dbReference>
<organism evidence="2 3">
    <name type="scientific">Paenibacillus selenitireducens</name>
    <dbReference type="NCBI Taxonomy" id="1324314"/>
    <lineage>
        <taxon>Bacteria</taxon>
        <taxon>Bacillati</taxon>
        <taxon>Bacillota</taxon>
        <taxon>Bacilli</taxon>
        <taxon>Bacillales</taxon>
        <taxon>Paenibacillaceae</taxon>
        <taxon>Paenibacillus</taxon>
    </lineage>
</organism>
<dbReference type="PROSITE" id="PS51677">
    <property type="entry name" value="NODB"/>
    <property type="match status" value="1"/>
</dbReference>
<evidence type="ECO:0000313" key="3">
    <source>
        <dbReference type="Proteomes" id="UP000190188"/>
    </source>
</evidence>
<comment type="caution">
    <text evidence="2">The sequence shown here is derived from an EMBL/GenBank/DDBJ whole genome shotgun (WGS) entry which is preliminary data.</text>
</comment>
<evidence type="ECO:0000313" key="2">
    <source>
        <dbReference type="EMBL" id="OPA74799.1"/>
    </source>
</evidence>
<protein>
    <submittedName>
        <fullName evidence="2">Polysaccharide deacetylase</fullName>
    </submittedName>
</protein>
<gene>
    <name evidence="2" type="ORF">BVG16_22990</name>
</gene>
<dbReference type="Pfam" id="PF01522">
    <property type="entry name" value="Polysacc_deac_1"/>
    <property type="match status" value="1"/>
</dbReference>